<evidence type="ECO:0000313" key="3">
    <source>
        <dbReference type="Proteomes" id="UP001500795"/>
    </source>
</evidence>
<organism evidence="2 3">
    <name type="scientific">Zobellella aerophila</name>
    <dbReference type="NCBI Taxonomy" id="870480"/>
    <lineage>
        <taxon>Bacteria</taxon>
        <taxon>Pseudomonadati</taxon>
        <taxon>Pseudomonadota</taxon>
        <taxon>Gammaproteobacteria</taxon>
        <taxon>Aeromonadales</taxon>
        <taxon>Aeromonadaceae</taxon>
        <taxon>Zobellella</taxon>
    </lineage>
</organism>
<evidence type="ECO:0000313" key="2">
    <source>
        <dbReference type="EMBL" id="GAA3525504.1"/>
    </source>
</evidence>
<comment type="caution">
    <text evidence="2">The sequence shown here is derived from an EMBL/GenBank/DDBJ whole genome shotgun (WGS) entry which is preliminary data.</text>
</comment>
<dbReference type="EMBL" id="BAABCX010000001">
    <property type="protein sequence ID" value="GAA3525504.1"/>
    <property type="molecule type" value="Genomic_DNA"/>
</dbReference>
<evidence type="ECO:0000256" key="1">
    <source>
        <dbReference type="SAM" id="Phobius"/>
    </source>
</evidence>
<keyword evidence="1" id="KW-1133">Transmembrane helix</keyword>
<keyword evidence="1" id="KW-0472">Membrane</keyword>
<keyword evidence="1" id="KW-0812">Transmembrane</keyword>
<dbReference type="Proteomes" id="UP001500795">
    <property type="component" value="Unassembled WGS sequence"/>
</dbReference>
<feature type="transmembrane region" description="Helical" evidence="1">
    <location>
        <begin position="53"/>
        <end position="78"/>
    </location>
</feature>
<dbReference type="InterPro" id="IPR018723">
    <property type="entry name" value="DUF2254_membrane"/>
</dbReference>
<sequence length="432" mass="47963">MLRYWEQIRTSFWFVPGLLALAGLSLALIMPWFEHFFPLLGLSDFAFDPGRQALAIIASGAISVTGVVFSITLVVLNMAASQLGPRLVRNFMAEGTTQWILGAFLATFIYCLIAGVNMQQHRPFQLTLLVGLLAGIFSFMLLILFIHHVSVYIQIPRVLERVGCELKAHLRALFPPLEDASMAEPSLAHQHQLKKKLMDVAAPASGYVQGIDLDQLLNLASCHGGFIRLCYRPGHYLIEGCTLARVWVREEHKSALIAGLHDAVLTGSERTAIQDPEFAVHQLVEVALRALSPGINDPYTALHCLNKLADALALLSTRQVGLTYCYDERRILRLELYPYSYGGIVDAAFQQIRQSALGNAAVVIHMVDVMHQLSQLALPEALRHTLLMQLETLHQENKSRLSPLDLAALSRRVSQVQLALRSRPEGGRLNKP</sequence>
<feature type="transmembrane region" description="Helical" evidence="1">
    <location>
        <begin position="99"/>
        <end position="118"/>
    </location>
</feature>
<dbReference type="Pfam" id="PF10011">
    <property type="entry name" value="DUF2254"/>
    <property type="match status" value="1"/>
</dbReference>
<feature type="transmembrane region" description="Helical" evidence="1">
    <location>
        <begin position="124"/>
        <end position="146"/>
    </location>
</feature>
<keyword evidence="3" id="KW-1185">Reference proteome</keyword>
<feature type="transmembrane region" description="Helical" evidence="1">
    <location>
        <begin position="12"/>
        <end position="33"/>
    </location>
</feature>
<accession>A0ABP6UZR1</accession>
<name>A0ABP6UZR1_9GAMM</name>
<gene>
    <name evidence="2" type="ORF">GCM10022394_00540</name>
</gene>
<reference evidence="3" key="1">
    <citation type="journal article" date="2019" name="Int. J. Syst. Evol. Microbiol.">
        <title>The Global Catalogue of Microorganisms (GCM) 10K type strain sequencing project: providing services to taxonomists for standard genome sequencing and annotation.</title>
        <authorList>
            <consortium name="The Broad Institute Genomics Platform"/>
            <consortium name="The Broad Institute Genome Sequencing Center for Infectious Disease"/>
            <person name="Wu L."/>
            <person name="Ma J."/>
        </authorList>
    </citation>
    <scope>NUCLEOTIDE SEQUENCE [LARGE SCALE GENOMIC DNA]</scope>
    <source>
        <strain evidence="3">JCM 17110</strain>
    </source>
</reference>
<protein>
    <submittedName>
        <fullName evidence="2">DUF2254 domain-containing protein</fullName>
    </submittedName>
</protein>
<proteinExistence type="predicted"/>